<dbReference type="Proteomes" id="UP001646157">
    <property type="component" value="Unassembled WGS sequence"/>
</dbReference>
<dbReference type="RefSeq" id="WP_205168160.1">
    <property type="nucleotide sequence ID" value="NZ_JAFBDZ010000001.1"/>
</dbReference>
<proteinExistence type="predicted"/>
<accession>A0ABS2N7W4</accession>
<name>A0ABS2N7W4_9BACI</name>
<protein>
    <submittedName>
        <fullName evidence="2">Uncharacterized protein</fullName>
    </submittedName>
</protein>
<feature type="signal peptide" evidence="1">
    <location>
        <begin position="1"/>
        <end position="24"/>
    </location>
</feature>
<dbReference type="EMBL" id="JAFBDZ010000001">
    <property type="protein sequence ID" value="MBM7583951.1"/>
    <property type="molecule type" value="Genomic_DNA"/>
</dbReference>
<gene>
    <name evidence="2" type="ORF">JOC86_000488</name>
</gene>
<comment type="caution">
    <text evidence="2">The sequence shown here is derived from an EMBL/GenBank/DDBJ whole genome shotgun (WGS) entry which is preliminary data.</text>
</comment>
<evidence type="ECO:0000313" key="2">
    <source>
        <dbReference type="EMBL" id="MBM7583951.1"/>
    </source>
</evidence>
<feature type="chain" id="PRO_5046936296" evidence="1">
    <location>
        <begin position="25"/>
        <end position="140"/>
    </location>
</feature>
<evidence type="ECO:0000256" key="1">
    <source>
        <dbReference type="SAM" id="SignalP"/>
    </source>
</evidence>
<organism evidence="2 3">
    <name type="scientific">Rossellomorea pakistanensis</name>
    <dbReference type="NCBI Taxonomy" id="992288"/>
    <lineage>
        <taxon>Bacteria</taxon>
        <taxon>Bacillati</taxon>
        <taxon>Bacillota</taxon>
        <taxon>Bacilli</taxon>
        <taxon>Bacillales</taxon>
        <taxon>Bacillaceae</taxon>
        <taxon>Rossellomorea</taxon>
    </lineage>
</organism>
<evidence type="ECO:0000313" key="3">
    <source>
        <dbReference type="Proteomes" id="UP001646157"/>
    </source>
</evidence>
<keyword evidence="3" id="KW-1185">Reference proteome</keyword>
<sequence length="140" mass="16353">MKTKFKFQFLVILVLFLGATNVNAENISFFGRPKSITFKGENQNWLVVHQMFLIGTEIEYETKIEYKGNDDKLKNLPSLYYSITDKDIELAGIFSLKSSNVFHSERMECLGCKYLDKKKEITFIIGEWEDYEESLILKRG</sequence>
<reference evidence="2 3" key="1">
    <citation type="submission" date="2021-01" db="EMBL/GenBank/DDBJ databases">
        <title>Genomic Encyclopedia of Type Strains, Phase IV (KMG-IV): sequencing the most valuable type-strain genomes for metagenomic binning, comparative biology and taxonomic classification.</title>
        <authorList>
            <person name="Goeker M."/>
        </authorList>
    </citation>
    <scope>NUCLEOTIDE SEQUENCE [LARGE SCALE GENOMIC DNA]</scope>
    <source>
        <strain evidence="2 3">DSM 24834</strain>
    </source>
</reference>
<keyword evidence="1" id="KW-0732">Signal</keyword>